<keyword evidence="2" id="KW-0547">Nucleotide-binding</keyword>
<dbReference type="CDD" id="cd03230">
    <property type="entry name" value="ABC_DR_subfamily_A"/>
    <property type="match status" value="1"/>
</dbReference>
<dbReference type="InterPro" id="IPR027417">
    <property type="entry name" value="P-loop_NTPase"/>
</dbReference>
<evidence type="ECO:0000313" key="5">
    <source>
        <dbReference type="EMBL" id="KNZ70005.1"/>
    </source>
</evidence>
<dbReference type="PROSITE" id="PS50893">
    <property type="entry name" value="ABC_TRANSPORTER_2"/>
    <property type="match status" value="1"/>
</dbReference>
<dbReference type="SMART" id="SM00382">
    <property type="entry name" value="AAA"/>
    <property type="match status" value="1"/>
</dbReference>
<dbReference type="GO" id="GO:0016887">
    <property type="term" value="F:ATP hydrolysis activity"/>
    <property type="evidence" value="ECO:0007669"/>
    <property type="project" value="InterPro"/>
</dbReference>
<evidence type="ECO:0000256" key="1">
    <source>
        <dbReference type="ARBA" id="ARBA00022448"/>
    </source>
</evidence>
<keyword evidence="3" id="KW-0067">ATP-binding</keyword>
<dbReference type="PANTHER" id="PTHR42939">
    <property type="entry name" value="ABC TRANSPORTER ATP-BINDING PROTEIN ALBC-RELATED"/>
    <property type="match status" value="1"/>
</dbReference>
<gene>
    <name evidence="5" type="ORF">Tfer_1388</name>
</gene>
<dbReference type="InterPro" id="IPR003439">
    <property type="entry name" value="ABC_transporter-like_ATP-bd"/>
</dbReference>
<evidence type="ECO:0000256" key="3">
    <source>
        <dbReference type="ARBA" id="ARBA00022840"/>
    </source>
</evidence>
<organism evidence="5 6">
    <name type="scientific">Thermincola ferriacetica</name>
    <dbReference type="NCBI Taxonomy" id="281456"/>
    <lineage>
        <taxon>Bacteria</taxon>
        <taxon>Bacillati</taxon>
        <taxon>Bacillota</taxon>
        <taxon>Clostridia</taxon>
        <taxon>Eubacteriales</taxon>
        <taxon>Thermincolaceae</taxon>
        <taxon>Thermincola</taxon>
    </lineage>
</organism>
<comment type="caution">
    <text evidence="5">The sequence shown here is derived from an EMBL/GenBank/DDBJ whole genome shotgun (WGS) entry which is preliminary data.</text>
</comment>
<proteinExistence type="predicted"/>
<name>A0A0L6W392_9FIRM</name>
<dbReference type="AlphaFoldDB" id="A0A0L6W392"/>
<dbReference type="InterPro" id="IPR003593">
    <property type="entry name" value="AAA+_ATPase"/>
</dbReference>
<dbReference type="SUPFAM" id="SSF52540">
    <property type="entry name" value="P-loop containing nucleoside triphosphate hydrolases"/>
    <property type="match status" value="1"/>
</dbReference>
<evidence type="ECO:0000256" key="2">
    <source>
        <dbReference type="ARBA" id="ARBA00022741"/>
    </source>
</evidence>
<protein>
    <submittedName>
        <fullName evidence="5">ABC transporter</fullName>
    </submittedName>
</protein>
<dbReference type="PANTHER" id="PTHR42939:SF3">
    <property type="entry name" value="ABC TRANSPORTER ATP-BINDING COMPONENT"/>
    <property type="match status" value="1"/>
</dbReference>
<dbReference type="GO" id="GO:0005524">
    <property type="term" value="F:ATP binding"/>
    <property type="evidence" value="ECO:0007669"/>
    <property type="project" value="UniProtKB-KW"/>
</dbReference>
<dbReference type="InterPro" id="IPR051782">
    <property type="entry name" value="ABC_Transporter_VariousFunc"/>
</dbReference>
<evidence type="ECO:0000259" key="4">
    <source>
        <dbReference type="PROSITE" id="PS50893"/>
    </source>
</evidence>
<evidence type="ECO:0000313" key="6">
    <source>
        <dbReference type="Proteomes" id="UP000037175"/>
    </source>
</evidence>
<feature type="domain" description="ABC transporter" evidence="4">
    <location>
        <begin position="5"/>
        <end position="230"/>
    </location>
</feature>
<accession>A0A0L6W392</accession>
<dbReference type="PATRIC" id="fig|281456.6.peg.1476"/>
<reference evidence="6" key="1">
    <citation type="submission" date="2015-07" db="EMBL/GenBank/DDBJ databases">
        <title>Complete Genome of Thermincola ferriacetica strain Z-0001T.</title>
        <authorList>
            <person name="Lusk B."/>
            <person name="Badalamenti J.P."/>
            <person name="Parameswaran P."/>
            <person name="Bond D.R."/>
            <person name="Torres C.I."/>
        </authorList>
    </citation>
    <scope>NUCLEOTIDE SEQUENCE [LARGE SCALE GENOMIC DNA]</scope>
    <source>
        <strain evidence="6">Z-0001</strain>
    </source>
</reference>
<dbReference type="Gene3D" id="3.40.50.300">
    <property type="entry name" value="P-loop containing nucleotide triphosphate hydrolases"/>
    <property type="match status" value="1"/>
</dbReference>
<dbReference type="EMBL" id="LGTE01000007">
    <property type="protein sequence ID" value="KNZ70005.1"/>
    <property type="molecule type" value="Genomic_DNA"/>
</dbReference>
<dbReference type="RefSeq" id="WP_052217471.1">
    <property type="nucleotide sequence ID" value="NZ_LGTE01000007.1"/>
</dbReference>
<keyword evidence="6" id="KW-1185">Reference proteome</keyword>
<dbReference type="Proteomes" id="UP000037175">
    <property type="component" value="Unassembled WGS sequence"/>
</dbReference>
<sequence>MENILEVKNLRKEYNGFALKNISFTLEKGYIMGFIGPNGAGKTTVIKLIMNLVKRDGGEIKVFGMDNIKDEIAIKEKIGFVYDDSYFYEELSIHEMKGIIAPFYRQWDDHAFNKYLRDFDLPPQKKIKDLSRGMKMKFALAVALSHHADLIIMDEPTSGLDPVFRNEILDILRDLMQDESKGVLFSTHITTDLDKVADYITFINKGELVLTGPKDDILDCYGIVKGGREVLDHATGQLLIGIRDTGFGFEALTGDAARARRLFGDSVVIERPSLEDIMVYTVREDRYAKPD</sequence>
<keyword evidence="1" id="KW-0813">Transport</keyword>
<dbReference type="Pfam" id="PF00005">
    <property type="entry name" value="ABC_tran"/>
    <property type="match status" value="1"/>
</dbReference>